<proteinExistence type="predicted"/>
<keyword evidence="2" id="KW-1185">Reference proteome</keyword>
<protein>
    <submittedName>
        <fullName evidence="1">Uncharacterized protein</fullName>
    </submittedName>
</protein>
<dbReference type="RefSeq" id="WP_166383045.1">
    <property type="nucleotide sequence ID" value="NZ_BAAATT010000014.1"/>
</dbReference>
<dbReference type="AlphaFoldDB" id="A0A8J3LDY9"/>
<sequence>MSDHPDDTHPDMRPDDALSDQLKALAMWVGDVLADEHACRQYALERAGDYLLWLAYRAEQVTQQHRMALLPVDPAVLNAAPSGLGEVAMPGFPRR</sequence>
<evidence type="ECO:0000313" key="1">
    <source>
        <dbReference type="EMBL" id="GIG13749.1"/>
    </source>
</evidence>
<gene>
    <name evidence="1" type="ORF">Cme02nite_20810</name>
</gene>
<comment type="caution">
    <text evidence="1">The sequence shown here is derived from an EMBL/GenBank/DDBJ whole genome shotgun (WGS) entry which is preliminary data.</text>
</comment>
<organism evidence="1 2">
    <name type="scientific">Catellatospora methionotrophica</name>
    <dbReference type="NCBI Taxonomy" id="121620"/>
    <lineage>
        <taxon>Bacteria</taxon>
        <taxon>Bacillati</taxon>
        <taxon>Actinomycetota</taxon>
        <taxon>Actinomycetes</taxon>
        <taxon>Micromonosporales</taxon>
        <taxon>Micromonosporaceae</taxon>
        <taxon>Catellatospora</taxon>
    </lineage>
</organism>
<accession>A0A8J3LDY9</accession>
<dbReference type="EMBL" id="BONJ01000007">
    <property type="protein sequence ID" value="GIG13749.1"/>
    <property type="molecule type" value="Genomic_DNA"/>
</dbReference>
<reference evidence="1" key="1">
    <citation type="submission" date="2021-01" db="EMBL/GenBank/DDBJ databases">
        <title>Whole genome shotgun sequence of Catellatospora methionotrophica NBRC 14553.</title>
        <authorList>
            <person name="Komaki H."/>
            <person name="Tamura T."/>
        </authorList>
    </citation>
    <scope>NUCLEOTIDE SEQUENCE</scope>
    <source>
        <strain evidence="1">NBRC 14553</strain>
    </source>
</reference>
<dbReference type="Proteomes" id="UP000660339">
    <property type="component" value="Unassembled WGS sequence"/>
</dbReference>
<name>A0A8J3LDY9_9ACTN</name>
<evidence type="ECO:0000313" key="2">
    <source>
        <dbReference type="Proteomes" id="UP000660339"/>
    </source>
</evidence>